<evidence type="ECO:0000313" key="2">
    <source>
        <dbReference type="Proteomes" id="UP001156560"/>
    </source>
</evidence>
<gene>
    <name evidence="1" type="ORF">O1Q84_26975</name>
</gene>
<evidence type="ECO:0000313" key="1">
    <source>
        <dbReference type="EMBL" id="WAT93831.1"/>
    </source>
</evidence>
<reference evidence="1" key="1">
    <citation type="submission" date="2023-06" db="EMBL/GenBank/DDBJ databases">
        <title>Vibrio parahaemolyticus become highly virulent by producing novel Tc toxins.</title>
        <authorList>
            <person name="Yang F."/>
            <person name="You Y."/>
            <person name="Lai Q."/>
            <person name="Xu L."/>
            <person name="Li F."/>
        </authorList>
    </citation>
    <scope>NUCLEOTIDE SEQUENCE</scope>
    <source>
        <strain evidence="1">Vp-HL-202005</strain>
        <plasmid evidence="1">pHLB</plasmid>
    </source>
</reference>
<dbReference type="InterPro" id="IPR011664">
    <property type="entry name" value="Abi_system_AbiD/AbiF-like"/>
</dbReference>
<organism evidence="1 2">
    <name type="scientific">Vibrio parahaemolyticus</name>
    <dbReference type="NCBI Taxonomy" id="670"/>
    <lineage>
        <taxon>Bacteria</taxon>
        <taxon>Pseudomonadati</taxon>
        <taxon>Pseudomonadota</taxon>
        <taxon>Gammaproteobacteria</taxon>
        <taxon>Vibrionales</taxon>
        <taxon>Vibrionaceae</taxon>
        <taxon>Vibrio</taxon>
    </lineage>
</organism>
<dbReference type="Proteomes" id="UP001156560">
    <property type="component" value="Plasmid pHLB"/>
</dbReference>
<dbReference type="Pfam" id="PF07751">
    <property type="entry name" value="Abi_2"/>
    <property type="match status" value="1"/>
</dbReference>
<dbReference type="EMBL" id="CP114197">
    <property type="protein sequence ID" value="WAT93831.1"/>
    <property type="molecule type" value="Genomic_DNA"/>
</dbReference>
<dbReference type="RefSeq" id="WP_038880424.1">
    <property type="nucleotide sequence ID" value="NZ_CP114197.1"/>
</dbReference>
<keyword evidence="1" id="KW-0614">Plasmid</keyword>
<geneLocation type="plasmid" evidence="1 2">
    <name>pHLB</name>
</geneLocation>
<proteinExistence type="predicted"/>
<sequence>MQAKDFQELQQDISLPRLSSYQHFFKPKETTELYGYYCWNEAISAAFFRLIGIVEITLRNKLHCSLSHHYYNPKSSGSKLSNDWYLFLDLNKRSEENILKITHYRKNGKWHPKHPTLSHDDVISRLTYGFWPKVLDIKNDKQNQLVPWGRLIPNVLPYHRQKSEGYWKKVKHQDILYARLEMIGSIRNRIAHFEPIWKQGALYEETRERQNKQPKRLENSPSNVQEVLVRLRLIHDRTQELLGWLSQSRLKSYQKSYTYRQLNWLLSQNGIDTYLALQGQNQLSQSSFKRSLARIMKQQKTVNITKKGNVVGVFYPVK</sequence>
<protein>
    <submittedName>
        <fullName evidence="1">Abi family protein</fullName>
    </submittedName>
</protein>
<dbReference type="AlphaFoldDB" id="A0AA47JN41"/>
<accession>A0AA47JN41</accession>
<name>A0AA47JN41_VIBPH</name>